<reference evidence="2" key="2">
    <citation type="submission" date="2012-06" db="EMBL/GenBank/DDBJ databases">
        <authorList>
            <person name="Yu Y."/>
            <person name="Currie J."/>
            <person name="Lomeli R."/>
            <person name="Angelova A."/>
            <person name="Collura K."/>
            <person name="Wissotski M."/>
            <person name="Campos D."/>
            <person name="Kudrna D."/>
            <person name="Golser W."/>
            <person name="Ashely E."/>
            <person name="Descour A."/>
            <person name="Fernandes J."/>
            <person name="Soderlund C."/>
            <person name="Walbot V."/>
        </authorList>
    </citation>
    <scope>NUCLEOTIDE SEQUENCE</scope>
    <source>
        <strain evidence="2">B73</strain>
    </source>
</reference>
<feature type="compositionally biased region" description="Pro residues" evidence="1">
    <location>
        <begin position="67"/>
        <end position="76"/>
    </location>
</feature>
<dbReference type="AlphaFoldDB" id="C4J974"/>
<reference evidence="2" key="1">
    <citation type="journal article" date="2009" name="PLoS Genet.">
        <title>Sequencing, mapping, and analysis of 27,455 maize full-length cDNAs.</title>
        <authorList>
            <person name="Soderlund C."/>
            <person name="Descour A."/>
            <person name="Kudrna D."/>
            <person name="Bomhoff M."/>
            <person name="Boyd L."/>
            <person name="Currie J."/>
            <person name="Angelova A."/>
            <person name="Collura K."/>
            <person name="Wissotski M."/>
            <person name="Ashley E."/>
            <person name="Morrow D."/>
            <person name="Fernandes J."/>
            <person name="Walbot V."/>
            <person name="Yu Y."/>
        </authorList>
    </citation>
    <scope>NUCLEOTIDE SEQUENCE</scope>
    <source>
        <strain evidence="2">B73</strain>
    </source>
</reference>
<accession>C4J974</accession>
<proteinExistence type="evidence at transcript level"/>
<feature type="compositionally biased region" description="Basic residues" evidence="1">
    <location>
        <begin position="126"/>
        <end position="141"/>
    </location>
</feature>
<feature type="region of interest" description="Disordered" evidence="1">
    <location>
        <begin position="193"/>
        <end position="213"/>
    </location>
</feature>
<feature type="compositionally biased region" description="Basic residues" evidence="1">
    <location>
        <begin position="26"/>
        <end position="46"/>
    </location>
</feature>
<feature type="compositionally biased region" description="Polar residues" evidence="1">
    <location>
        <begin position="204"/>
        <end position="213"/>
    </location>
</feature>
<feature type="compositionally biased region" description="Low complexity" evidence="1">
    <location>
        <begin position="90"/>
        <end position="125"/>
    </location>
</feature>
<feature type="region of interest" description="Disordered" evidence="1">
    <location>
        <begin position="1"/>
        <end position="155"/>
    </location>
</feature>
<name>C4J974_MAIZE</name>
<evidence type="ECO:0000256" key="1">
    <source>
        <dbReference type="SAM" id="MobiDB-lite"/>
    </source>
</evidence>
<protein>
    <submittedName>
        <fullName evidence="2">Uncharacterized protein</fullName>
    </submittedName>
</protein>
<sequence length="284" mass="30151">MYSSPPAPAVAQRSSRAYRRTCGATWRRRRGPGSRPPKRRTSRSCRRSGGASGSSSRRRTGTRCPPRRPAPPPRRLPSPGRGRRGPPAPGAARTAGTSPAPRSSAVGAAAPRSAPAASSASAPRSWKNRHAARRRYRRRTRPPAGSPRTRTNARRCHLRCRPAGKRRLGSPPPAGTSAAAVWCACTACTRSMDQEGGGKAELSARSSSTNQERNNSAVAGRTCRCLLRWYSVSPGTAIALSTDLGVALSAPPSWATASTKRSCSWRVHLSRALASPCPCPCPCC</sequence>
<dbReference type="EMBL" id="BT087371">
    <property type="protein sequence ID" value="ACR37724.1"/>
    <property type="molecule type" value="mRNA"/>
</dbReference>
<organism evidence="2">
    <name type="scientific">Zea mays</name>
    <name type="common">Maize</name>
    <dbReference type="NCBI Taxonomy" id="4577"/>
    <lineage>
        <taxon>Eukaryota</taxon>
        <taxon>Viridiplantae</taxon>
        <taxon>Streptophyta</taxon>
        <taxon>Embryophyta</taxon>
        <taxon>Tracheophyta</taxon>
        <taxon>Spermatophyta</taxon>
        <taxon>Magnoliopsida</taxon>
        <taxon>Liliopsida</taxon>
        <taxon>Poales</taxon>
        <taxon>Poaceae</taxon>
        <taxon>PACMAD clade</taxon>
        <taxon>Panicoideae</taxon>
        <taxon>Andropogonodae</taxon>
        <taxon>Andropogoneae</taxon>
        <taxon>Tripsacinae</taxon>
        <taxon>Zea</taxon>
    </lineage>
</organism>
<evidence type="ECO:0000313" key="2">
    <source>
        <dbReference type="EMBL" id="ACR37724.1"/>
    </source>
</evidence>